<keyword evidence="4" id="KW-1185">Reference proteome</keyword>
<dbReference type="InterPro" id="IPR035976">
    <property type="entry name" value="Sushi/SCR/CCP_sf"/>
</dbReference>
<name>A0A9D3Z3I3_DREPO</name>
<dbReference type="AlphaFoldDB" id="A0A9D3Z3I3"/>
<dbReference type="SUPFAM" id="SSF57535">
    <property type="entry name" value="Complement control module/SCR domain"/>
    <property type="match status" value="1"/>
</dbReference>
<sequence length="151" mass="17218">MNLNWIIFWTWRAKFVPLLRCTIIVRIDSGSCLSLQGVAFNRTCAPSCGLVDWKLAGEVTDIRCQQNGTWSKPLMYCVRPNKPPNGVSAELDAFFKMIFTFTQNIITFSPSILGGPHTEIFDVPNKTDRDRQSYLNASMCHFKLQQYSESN</sequence>
<protein>
    <recommendedName>
        <fullName evidence="5">Sushi domain-containing protein</fullName>
    </recommendedName>
</protein>
<evidence type="ECO:0008006" key="5">
    <source>
        <dbReference type="Google" id="ProtNLM"/>
    </source>
</evidence>
<reference evidence="3" key="1">
    <citation type="journal article" date="2019" name="bioRxiv">
        <title>The Genome of the Zebra Mussel, Dreissena polymorpha: A Resource for Invasive Species Research.</title>
        <authorList>
            <person name="McCartney M.A."/>
            <person name="Auch B."/>
            <person name="Kono T."/>
            <person name="Mallez S."/>
            <person name="Zhang Y."/>
            <person name="Obille A."/>
            <person name="Becker A."/>
            <person name="Abrahante J.E."/>
            <person name="Garbe J."/>
            <person name="Badalamenti J.P."/>
            <person name="Herman A."/>
            <person name="Mangelson H."/>
            <person name="Liachko I."/>
            <person name="Sullivan S."/>
            <person name="Sone E.D."/>
            <person name="Koren S."/>
            <person name="Silverstein K.A.T."/>
            <person name="Beckman K.B."/>
            <person name="Gohl D.M."/>
        </authorList>
    </citation>
    <scope>NUCLEOTIDE SEQUENCE</scope>
    <source>
        <strain evidence="3">Duluth1</strain>
        <tissue evidence="3">Whole animal</tissue>
    </source>
</reference>
<evidence type="ECO:0000256" key="2">
    <source>
        <dbReference type="SAM" id="SignalP"/>
    </source>
</evidence>
<feature type="chain" id="PRO_5038670028" description="Sushi domain-containing protein" evidence="2">
    <location>
        <begin position="22"/>
        <end position="151"/>
    </location>
</feature>
<keyword evidence="2" id="KW-0732">Signal</keyword>
<accession>A0A9D3Z3I3</accession>
<feature type="signal peptide" evidence="2">
    <location>
        <begin position="1"/>
        <end position="21"/>
    </location>
</feature>
<reference evidence="3" key="2">
    <citation type="submission" date="2020-11" db="EMBL/GenBank/DDBJ databases">
        <authorList>
            <person name="McCartney M.A."/>
            <person name="Auch B."/>
            <person name="Kono T."/>
            <person name="Mallez S."/>
            <person name="Becker A."/>
            <person name="Gohl D.M."/>
            <person name="Silverstein K.A.T."/>
            <person name="Koren S."/>
            <person name="Bechman K.B."/>
            <person name="Herman A."/>
            <person name="Abrahante J.E."/>
            <person name="Garbe J."/>
        </authorList>
    </citation>
    <scope>NUCLEOTIDE SEQUENCE</scope>
    <source>
        <strain evidence="3">Duluth1</strain>
        <tissue evidence="3">Whole animal</tissue>
    </source>
</reference>
<evidence type="ECO:0000313" key="3">
    <source>
        <dbReference type="EMBL" id="KAH3712078.1"/>
    </source>
</evidence>
<organism evidence="3 4">
    <name type="scientific">Dreissena polymorpha</name>
    <name type="common">Zebra mussel</name>
    <name type="synonym">Mytilus polymorpha</name>
    <dbReference type="NCBI Taxonomy" id="45954"/>
    <lineage>
        <taxon>Eukaryota</taxon>
        <taxon>Metazoa</taxon>
        <taxon>Spiralia</taxon>
        <taxon>Lophotrochozoa</taxon>
        <taxon>Mollusca</taxon>
        <taxon>Bivalvia</taxon>
        <taxon>Autobranchia</taxon>
        <taxon>Heteroconchia</taxon>
        <taxon>Euheterodonta</taxon>
        <taxon>Imparidentia</taxon>
        <taxon>Neoheterodontei</taxon>
        <taxon>Myida</taxon>
        <taxon>Dreissenoidea</taxon>
        <taxon>Dreissenidae</taxon>
        <taxon>Dreissena</taxon>
    </lineage>
</organism>
<dbReference type="EMBL" id="JAIWYP010000014">
    <property type="protein sequence ID" value="KAH3712078.1"/>
    <property type="molecule type" value="Genomic_DNA"/>
</dbReference>
<keyword evidence="1" id="KW-1015">Disulfide bond</keyword>
<gene>
    <name evidence="3" type="ORF">DPMN_071757</name>
</gene>
<proteinExistence type="predicted"/>
<evidence type="ECO:0000313" key="4">
    <source>
        <dbReference type="Proteomes" id="UP000828390"/>
    </source>
</evidence>
<evidence type="ECO:0000256" key="1">
    <source>
        <dbReference type="ARBA" id="ARBA00023157"/>
    </source>
</evidence>
<comment type="caution">
    <text evidence="3">The sequence shown here is derived from an EMBL/GenBank/DDBJ whole genome shotgun (WGS) entry which is preliminary data.</text>
</comment>
<dbReference type="Proteomes" id="UP000828390">
    <property type="component" value="Unassembled WGS sequence"/>
</dbReference>